<keyword evidence="1" id="KW-0472">Membrane</keyword>
<evidence type="ECO:0000313" key="3">
    <source>
        <dbReference type="EMBL" id="RST69961.1"/>
    </source>
</evidence>
<name>A0A3S0ABP6_9RICK</name>
<dbReference type="AlphaFoldDB" id="A0A3S0ABP6"/>
<dbReference type="OrthoDB" id="7159357at2"/>
<comment type="caution">
    <text evidence="3">The sequence shown here is derived from an EMBL/GenBank/DDBJ whole genome shotgun (WGS) entry which is preliminary data.</text>
</comment>
<organism evidence="3 4">
    <name type="scientific">Candidatus Aquarickettsia rohweri</name>
    <dbReference type="NCBI Taxonomy" id="2602574"/>
    <lineage>
        <taxon>Bacteria</taxon>
        <taxon>Pseudomonadati</taxon>
        <taxon>Pseudomonadota</taxon>
        <taxon>Alphaproteobacteria</taxon>
        <taxon>Rickettsiales</taxon>
        <taxon>Candidatus Midichloriaceae</taxon>
        <taxon>Candidatus Aquarickettsia</taxon>
    </lineage>
</organism>
<dbReference type="EMBL" id="RXFM01000020">
    <property type="protein sequence ID" value="RST69961.1"/>
    <property type="molecule type" value="Genomic_DNA"/>
</dbReference>
<proteinExistence type="predicted"/>
<accession>A0A3S0ABP6</accession>
<dbReference type="Pfam" id="PF13717">
    <property type="entry name" value="Zn_ribbon_4"/>
    <property type="match status" value="1"/>
</dbReference>
<keyword evidence="1" id="KW-0812">Transmembrane</keyword>
<gene>
    <name evidence="3" type="ORF">EIC27_02250</name>
</gene>
<evidence type="ECO:0000259" key="2">
    <source>
        <dbReference type="Pfam" id="PF13717"/>
    </source>
</evidence>
<protein>
    <recommendedName>
        <fullName evidence="2">Zinc finger/thioredoxin putative domain-containing protein</fullName>
    </recommendedName>
</protein>
<keyword evidence="4" id="KW-1185">Reference proteome</keyword>
<evidence type="ECO:0000256" key="1">
    <source>
        <dbReference type="SAM" id="Phobius"/>
    </source>
</evidence>
<reference evidence="4" key="1">
    <citation type="submission" date="2018-11" db="EMBL/GenBank/DDBJ databases">
        <title>Phylogenetic, genomic, and biogeographic characterization of a novel and ubiquitous marine invertebrate-associated Rickettsiales parasite, Candidatus Marinoinvertebrata rohwerii, gen. nov., sp. nov.</title>
        <authorList>
            <person name="Klinges J.G."/>
            <person name="Rosales S.M."/>
            <person name="Mcminds R."/>
            <person name="Shaver E.C."/>
            <person name="Shantz A."/>
            <person name="Peters E.C."/>
            <person name="Burkepile D.E."/>
            <person name="Silliman B.R."/>
            <person name="Vega Thurber R.L."/>
        </authorList>
    </citation>
    <scope>NUCLEOTIDE SEQUENCE [LARGE SCALE GENOMIC DNA]</scope>
    <source>
        <strain evidence="4">a_cerv_44</strain>
    </source>
</reference>
<dbReference type="RefSeq" id="WP_126044531.1">
    <property type="nucleotide sequence ID" value="NZ_RXFM01000020.1"/>
</dbReference>
<feature type="domain" description="Zinc finger/thioredoxin putative" evidence="2">
    <location>
        <begin position="1"/>
        <end position="35"/>
    </location>
</feature>
<dbReference type="Proteomes" id="UP000279470">
    <property type="component" value="Unassembled WGS sequence"/>
</dbReference>
<dbReference type="NCBIfam" id="TIGR02098">
    <property type="entry name" value="MJ0042_CXXC"/>
    <property type="match status" value="1"/>
</dbReference>
<dbReference type="InterPro" id="IPR011723">
    <property type="entry name" value="Znf/thioredoxin_put"/>
</dbReference>
<evidence type="ECO:0000313" key="4">
    <source>
        <dbReference type="Proteomes" id="UP000279470"/>
    </source>
</evidence>
<feature type="transmembrane region" description="Helical" evidence="1">
    <location>
        <begin position="67"/>
        <end position="85"/>
    </location>
</feature>
<sequence>MIIECKNCNTKYRVNKYDIGSNGRMVCCSKCEYEWLYIPETNQITPKSTYNFSKINKPKKVIKKRGYIIFCLIIILTSLSLFLYFEREFLVKQHHLFEIIYKLFDYHSTDGLIVEVSEPIEEIYGNKEHKNSEVKHKIPIKIINKSNKVKFVQVIKIIGYDKKRKSIFNISTNLRRDISPKSEFNMTICPDREISEIDYVFVKIGNHHDLKHFKHQH</sequence>
<keyword evidence="1" id="KW-1133">Transmembrane helix</keyword>